<dbReference type="EMBL" id="BK015421">
    <property type="protein sequence ID" value="DAE05914.1"/>
    <property type="molecule type" value="Genomic_DNA"/>
</dbReference>
<evidence type="ECO:0000313" key="1">
    <source>
        <dbReference type="EMBL" id="DAE05914.1"/>
    </source>
</evidence>
<reference evidence="1" key="1">
    <citation type="journal article" date="2021" name="Proc. Natl. Acad. Sci. U.S.A.">
        <title>A Catalog of Tens of Thousands of Viruses from Human Metagenomes Reveals Hidden Associations with Chronic Diseases.</title>
        <authorList>
            <person name="Tisza M.J."/>
            <person name="Buck C.B."/>
        </authorList>
    </citation>
    <scope>NUCLEOTIDE SEQUENCE</scope>
    <source>
        <strain evidence="1">CtwDU14</strain>
    </source>
</reference>
<name>A0A8S5PG08_9CAUD</name>
<accession>A0A8S5PG08</accession>
<organism evidence="1">
    <name type="scientific">Siphoviridae sp. ctwDU14</name>
    <dbReference type="NCBI Taxonomy" id="2825726"/>
    <lineage>
        <taxon>Viruses</taxon>
        <taxon>Duplodnaviria</taxon>
        <taxon>Heunggongvirae</taxon>
        <taxon>Uroviricota</taxon>
        <taxon>Caudoviricetes</taxon>
    </lineage>
</organism>
<protein>
    <submittedName>
        <fullName evidence="1">Uncharacterized protein</fullName>
    </submittedName>
</protein>
<proteinExistence type="predicted"/>
<sequence>MPEVTFNTVEGQTIERELLIACLNTGTSATSPVWSPLGTRVEDSSMEYDWNDESKKDIRGVTRNKMQKPKITQSFDPSELDKGEPALVKIWNLAVKEQNAAALAAQDVLVVHAYAGTAGTAVFAERYSACMVKPTGLGGSTEVDMPYEITYGGTRTTGTAAIASDGTITFKADGEE</sequence>